<dbReference type="OrthoDB" id="3693942at2759"/>
<feature type="chain" id="PRO_5004570748" description="Serine protease" evidence="2">
    <location>
        <begin position="18"/>
        <end position="379"/>
    </location>
</feature>
<dbReference type="SUPFAM" id="SSF50494">
    <property type="entry name" value="Trypsin-like serine proteases"/>
    <property type="match status" value="1"/>
</dbReference>
<dbReference type="PANTHER" id="PTHR36234">
    <property type="entry name" value="LYSYL ENDOPEPTIDASE"/>
    <property type="match status" value="1"/>
</dbReference>
<evidence type="ECO:0008006" key="5">
    <source>
        <dbReference type="Google" id="ProtNLM"/>
    </source>
</evidence>
<keyword evidence="1" id="KW-0843">Virulence</keyword>
<evidence type="ECO:0000256" key="2">
    <source>
        <dbReference type="SAM" id="SignalP"/>
    </source>
</evidence>
<keyword evidence="4" id="KW-1185">Reference proteome</keyword>
<dbReference type="GeneID" id="19957564"/>
<dbReference type="Pfam" id="PF13365">
    <property type="entry name" value="Trypsin_2"/>
    <property type="match status" value="1"/>
</dbReference>
<evidence type="ECO:0000313" key="3">
    <source>
        <dbReference type="EMBL" id="EQC25283.1"/>
    </source>
</evidence>
<proteinExistence type="predicted"/>
<dbReference type="InParanoid" id="T0QZX2"/>
<dbReference type="Proteomes" id="UP000030762">
    <property type="component" value="Unassembled WGS sequence"/>
</dbReference>
<gene>
    <name evidence="3" type="ORF">SDRG_16837</name>
</gene>
<dbReference type="PANTHER" id="PTHR36234:SF5">
    <property type="entry name" value="LYSYL ENDOPEPTIDASE"/>
    <property type="match status" value="1"/>
</dbReference>
<organism evidence="3 4">
    <name type="scientific">Saprolegnia diclina (strain VS20)</name>
    <dbReference type="NCBI Taxonomy" id="1156394"/>
    <lineage>
        <taxon>Eukaryota</taxon>
        <taxon>Sar</taxon>
        <taxon>Stramenopiles</taxon>
        <taxon>Oomycota</taxon>
        <taxon>Saprolegniomycetes</taxon>
        <taxon>Saprolegniales</taxon>
        <taxon>Saprolegniaceae</taxon>
        <taxon>Saprolegnia</taxon>
    </lineage>
</organism>
<sequence length="379" mass="39503">MFSGAKLLTLLASVVAATQCGNQASIDVAVKTPLHVVSNGDAAFSQIVQRAGATFAAPHFKSINVPANGKLTITSLDGKDSVVFHGGESATNIRADWISGAGVVVAYEAPTYVKQASPVFEIDEVAFGKPPSPLEALCDADQSQAAACYASDAAKTKSGKAVARLLINGQSLCTGWLVGSEGHMLTNNHCIKTAAAANDVQVEFGAECKTCEDPNNQKQLACKGEIVATSATFLATSPTSDFTLVKLNVKDGVDLTKYGYLQVRPDGPKLNETIHIIGHAAGWPKRFAVTTLDGPGTVTTTSFQSRCQADEFAYRLDTQGGNSGSPVLSTDENVVVGLHNCGGCPDGDNAGIKINKVFDILKAQNIVIKDAVVSSKPAC</sequence>
<dbReference type="STRING" id="1156394.T0QZX2"/>
<dbReference type="RefSeq" id="XP_008621281.1">
    <property type="nucleotide sequence ID" value="XM_008623059.1"/>
</dbReference>
<keyword evidence="2" id="KW-0732">Signal</keyword>
<dbReference type="EMBL" id="JH767287">
    <property type="protein sequence ID" value="EQC25283.1"/>
    <property type="molecule type" value="Genomic_DNA"/>
</dbReference>
<dbReference type="InterPro" id="IPR009003">
    <property type="entry name" value="Peptidase_S1_PA"/>
</dbReference>
<dbReference type="VEuPathDB" id="FungiDB:SDRG_16837"/>
<name>T0QZX2_SAPDV</name>
<evidence type="ECO:0000313" key="4">
    <source>
        <dbReference type="Proteomes" id="UP000030762"/>
    </source>
</evidence>
<dbReference type="AlphaFoldDB" id="T0QZX2"/>
<feature type="signal peptide" evidence="2">
    <location>
        <begin position="1"/>
        <end position="17"/>
    </location>
</feature>
<accession>T0QZX2</accession>
<reference evidence="3 4" key="1">
    <citation type="submission" date="2012-04" db="EMBL/GenBank/DDBJ databases">
        <title>The Genome Sequence of Saprolegnia declina VS20.</title>
        <authorList>
            <consortium name="The Broad Institute Genome Sequencing Platform"/>
            <person name="Russ C."/>
            <person name="Nusbaum C."/>
            <person name="Tyler B."/>
            <person name="van West P."/>
            <person name="Dieguez-Uribeondo J."/>
            <person name="de Bruijn I."/>
            <person name="Tripathy S."/>
            <person name="Jiang R."/>
            <person name="Young S.K."/>
            <person name="Zeng Q."/>
            <person name="Gargeya S."/>
            <person name="Fitzgerald M."/>
            <person name="Haas B."/>
            <person name="Abouelleil A."/>
            <person name="Alvarado L."/>
            <person name="Arachchi H.M."/>
            <person name="Berlin A."/>
            <person name="Chapman S.B."/>
            <person name="Goldberg J."/>
            <person name="Griggs A."/>
            <person name="Gujja S."/>
            <person name="Hansen M."/>
            <person name="Howarth C."/>
            <person name="Imamovic A."/>
            <person name="Larimer J."/>
            <person name="McCowen C."/>
            <person name="Montmayeur A."/>
            <person name="Murphy C."/>
            <person name="Neiman D."/>
            <person name="Pearson M."/>
            <person name="Priest M."/>
            <person name="Roberts A."/>
            <person name="Saif S."/>
            <person name="Shea T."/>
            <person name="Sisk P."/>
            <person name="Sykes S."/>
            <person name="Wortman J."/>
            <person name="Nusbaum C."/>
            <person name="Birren B."/>
        </authorList>
    </citation>
    <scope>NUCLEOTIDE SEQUENCE [LARGE SCALE GENOMIC DNA]</scope>
    <source>
        <strain evidence="3 4">VS20</strain>
    </source>
</reference>
<dbReference type="InterPro" id="IPR043504">
    <property type="entry name" value="Peptidase_S1_PA_chymotrypsin"/>
</dbReference>
<evidence type="ECO:0000256" key="1">
    <source>
        <dbReference type="ARBA" id="ARBA00023026"/>
    </source>
</evidence>
<dbReference type="Gene3D" id="2.40.10.10">
    <property type="entry name" value="Trypsin-like serine proteases"/>
    <property type="match status" value="2"/>
</dbReference>
<dbReference type="OMA" id="HAAGWPK"/>
<protein>
    <recommendedName>
        <fullName evidence="5">Serine protease</fullName>
    </recommendedName>
</protein>